<gene>
    <name evidence="4" type="ORF">UFOPK2761_03206</name>
</gene>
<dbReference type="Pfam" id="PF00072">
    <property type="entry name" value="Response_reg"/>
    <property type="match status" value="1"/>
</dbReference>
<evidence type="ECO:0000256" key="1">
    <source>
        <dbReference type="ARBA" id="ARBA00022553"/>
    </source>
</evidence>
<proteinExistence type="predicted"/>
<evidence type="ECO:0000259" key="3">
    <source>
        <dbReference type="PROSITE" id="PS50110"/>
    </source>
</evidence>
<dbReference type="AlphaFoldDB" id="A0A6J6VBH7"/>
<dbReference type="InterPro" id="IPR011006">
    <property type="entry name" value="CheY-like_superfamily"/>
</dbReference>
<dbReference type="SMART" id="SM00448">
    <property type="entry name" value="REC"/>
    <property type="match status" value="1"/>
</dbReference>
<dbReference type="PANTHER" id="PTHR44591">
    <property type="entry name" value="STRESS RESPONSE REGULATOR PROTEIN 1"/>
    <property type="match status" value="1"/>
</dbReference>
<dbReference type="PROSITE" id="PS50110">
    <property type="entry name" value="RESPONSE_REGULATORY"/>
    <property type="match status" value="1"/>
</dbReference>
<organism evidence="4">
    <name type="scientific">freshwater metagenome</name>
    <dbReference type="NCBI Taxonomy" id="449393"/>
    <lineage>
        <taxon>unclassified sequences</taxon>
        <taxon>metagenomes</taxon>
        <taxon>ecological metagenomes</taxon>
    </lineage>
</organism>
<dbReference type="InterPro" id="IPR050595">
    <property type="entry name" value="Bact_response_regulator"/>
</dbReference>
<dbReference type="GO" id="GO:0000160">
    <property type="term" value="P:phosphorelay signal transduction system"/>
    <property type="evidence" value="ECO:0007669"/>
    <property type="project" value="InterPro"/>
</dbReference>
<feature type="domain" description="Response regulatory" evidence="3">
    <location>
        <begin position="3"/>
        <end position="119"/>
    </location>
</feature>
<feature type="region of interest" description="Disordered" evidence="2">
    <location>
        <begin position="123"/>
        <end position="144"/>
    </location>
</feature>
<name>A0A6J6VBH7_9ZZZZ</name>
<dbReference type="EMBL" id="CAEZYQ010000040">
    <property type="protein sequence ID" value="CAB4767867.1"/>
    <property type="molecule type" value="Genomic_DNA"/>
</dbReference>
<evidence type="ECO:0000256" key="2">
    <source>
        <dbReference type="SAM" id="MobiDB-lite"/>
    </source>
</evidence>
<dbReference type="SUPFAM" id="SSF52172">
    <property type="entry name" value="CheY-like"/>
    <property type="match status" value="1"/>
</dbReference>
<reference evidence="4" key="1">
    <citation type="submission" date="2020-05" db="EMBL/GenBank/DDBJ databases">
        <authorList>
            <person name="Chiriac C."/>
            <person name="Salcher M."/>
            <person name="Ghai R."/>
            <person name="Kavagutti S V."/>
        </authorList>
    </citation>
    <scope>NUCLEOTIDE SEQUENCE</scope>
</reference>
<keyword evidence="1" id="KW-0597">Phosphoprotein</keyword>
<dbReference type="Gene3D" id="3.40.50.2300">
    <property type="match status" value="1"/>
</dbReference>
<sequence>MTRILIAEDDADLRLLLRLVLHRAGYRVSEARDGVEALEAISRESFDVVLLDNMMPRMSGVEVLESVALLRRTERPLMVVISALATRADIRSYYVRGADDFLAKPFATEELVDRVRMLLDERTMTRHDARSPREGARGGTATAG</sequence>
<dbReference type="InterPro" id="IPR001789">
    <property type="entry name" value="Sig_transdc_resp-reg_receiver"/>
</dbReference>
<evidence type="ECO:0000313" key="4">
    <source>
        <dbReference type="EMBL" id="CAB4767867.1"/>
    </source>
</evidence>
<accession>A0A6J6VBH7</accession>
<dbReference type="PANTHER" id="PTHR44591:SF3">
    <property type="entry name" value="RESPONSE REGULATORY DOMAIN-CONTAINING PROTEIN"/>
    <property type="match status" value="1"/>
</dbReference>
<feature type="compositionally biased region" description="Basic and acidic residues" evidence="2">
    <location>
        <begin position="123"/>
        <end position="136"/>
    </location>
</feature>
<protein>
    <submittedName>
        <fullName evidence="4">Unannotated protein</fullName>
    </submittedName>
</protein>